<evidence type="ECO:0000313" key="3">
    <source>
        <dbReference type="Proteomes" id="UP000294739"/>
    </source>
</evidence>
<dbReference type="AlphaFoldDB" id="A0A4R5DDY0"/>
<name>A0A4R5DDY0_9ACTN</name>
<evidence type="ECO:0000256" key="1">
    <source>
        <dbReference type="SAM" id="MobiDB-lite"/>
    </source>
</evidence>
<dbReference type="EMBL" id="SMKZ01000016">
    <property type="protein sequence ID" value="TDE09914.1"/>
    <property type="molecule type" value="Genomic_DNA"/>
</dbReference>
<organism evidence="2 3">
    <name type="scientific">Jiangella asiatica</name>
    <dbReference type="NCBI Taxonomy" id="2530372"/>
    <lineage>
        <taxon>Bacteria</taxon>
        <taxon>Bacillati</taxon>
        <taxon>Actinomycetota</taxon>
        <taxon>Actinomycetes</taxon>
        <taxon>Jiangellales</taxon>
        <taxon>Jiangellaceae</taxon>
        <taxon>Jiangella</taxon>
    </lineage>
</organism>
<gene>
    <name evidence="2" type="ORF">E1269_13140</name>
</gene>
<proteinExistence type="predicted"/>
<evidence type="ECO:0000313" key="2">
    <source>
        <dbReference type="EMBL" id="TDE09914.1"/>
    </source>
</evidence>
<feature type="compositionally biased region" description="Pro residues" evidence="1">
    <location>
        <begin position="98"/>
        <end position="108"/>
    </location>
</feature>
<dbReference type="InParanoid" id="A0A4R5DDY0"/>
<reference evidence="2 3" key="1">
    <citation type="submission" date="2019-03" db="EMBL/GenBank/DDBJ databases">
        <title>Draft genome sequences of novel Actinobacteria.</title>
        <authorList>
            <person name="Sahin N."/>
            <person name="Ay H."/>
            <person name="Saygin H."/>
        </authorList>
    </citation>
    <scope>NUCLEOTIDE SEQUENCE [LARGE SCALE GENOMIC DNA]</scope>
    <source>
        <strain evidence="2 3">5K138</strain>
    </source>
</reference>
<protein>
    <submittedName>
        <fullName evidence="2">DUF4185 domain-containing protein</fullName>
    </submittedName>
</protein>
<keyword evidence="3" id="KW-1185">Reference proteome</keyword>
<dbReference type="OrthoDB" id="3726709at2"/>
<accession>A0A4R5DDY0</accession>
<sequence>MLDTACVTPSCRHRSHIWERDGVKASASLMDSGTVHPPQIWSERLEYLYTSVTPYWARRHLMPRPALLVTTTLTGTALLVASLAGLPADAAGDGAPSAPEPAAAPPVPAVESAETLANGPRYETATDGTVYSPLDEPAFIAGHDNGQSAGYDNGRGLRFSYWSFGDTGLTEPNGDGVNFLGNTGARTYDLDMSDSISDWQYDGGPDGPREFVQLNDDEEAWSHEHADTDPDTAGCQPAAGVDWMQCGDHLAIWGGSIVADNARDRILAFYAVITRYHYRLAERPNPDDPNNPLPCTDEDIANRVEACRGLSFDGVGLGVAVWTEDPADGDGWARQVVAHPDDPANPTALWDWDTDPSTPDRAFDKGMMIHGHHLYAYGCWGFLASECRVARVLMGKPDAVWDRSAWEFYAGESRDPRQCPRPWSKDIACAVPAPAEGTPNALTAGAAGSSVFWNPYFELFMTIYSVPLSNDLHYRVAQRPEGPWSRAHFLGRALPAAGTGLGSISYAGFAHPEYAEQDGRVQYVTYAHSTAIFSSDFPVLKVTFADRAGS</sequence>
<comment type="caution">
    <text evidence="2">The sequence shown here is derived from an EMBL/GenBank/DDBJ whole genome shotgun (WGS) entry which is preliminary data.</text>
</comment>
<feature type="region of interest" description="Disordered" evidence="1">
    <location>
        <begin position="90"/>
        <end position="109"/>
    </location>
</feature>
<dbReference type="Proteomes" id="UP000294739">
    <property type="component" value="Unassembled WGS sequence"/>
</dbReference>